<dbReference type="Pfam" id="PF13202">
    <property type="entry name" value="EF-hand_5"/>
    <property type="match status" value="2"/>
</dbReference>
<dbReference type="GO" id="GO:0005509">
    <property type="term" value="F:calcium ion binding"/>
    <property type="evidence" value="ECO:0007669"/>
    <property type="project" value="InterPro"/>
</dbReference>
<keyword evidence="2" id="KW-0732">Signal</keyword>
<dbReference type="RefSeq" id="WP_009302603.1">
    <property type="nucleotide sequence ID" value="NZ_CP014229.1"/>
</dbReference>
<dbReference type="InterPro" id="IPR018247">
    <property type="entry name" value="EF_Hand_1_Ca_BS"/>
</dbReference>
<dbReference type="InterPro" id="IPR011992">
    <property type="entry name" value="EF-hand-dom_pair"/>
</dbReference>
<dbReference type="AlphaFoldDB" id="A0A120KMC1"/>
<feature type="domain" description="EF-hand" evidence="3">
    <location>
        <begin position="75"/>
        <end position="102"/>
    </location>
</feature>
<dbReference type="InterPro" id="IPR002048">
    <property type="entry name" value="EF_hand_dom"/>
</dbReference>
<dbReference type="KEGG" id="dfi:AXF13_12565"/>
<dbReference type="PROSITE" id="PS50222">
    <property type="entry name" value="EF_HAND_2"/>
    <property type="match status" value="2"/>
</dbReference>
<proteinExistence type="predicted"/>
<gene>
    <name evidence="4" type="ORF">AXF13_12565</name>
</gene>
<sequence>MTRVLRFPALPVLLRMFALLALAGLLALPALQARAADDPAKAASKDKFEEMDKNKDGKVILEEFQASFPNMKESAFVVIDKNGDGAIDRVEWDEFLKGHAAGMKPGMGGMPPQMGAPMNNMPGDPMIPSPDSADMPLVTPPNGR</sequence>
<evidence type="ECO:0000313" key="5">
    <source>
        <dbReference type="Proteomes" id="UP000069241"/>
    </source>
</evidence>
<evidence type="ECO:0000256" key="1">
    <source>
        <dbReference type="SAM" id="MobiDB-lite"/>
    </source>
</evidence>
<dbReference type="EMBL" id="CP014229">
    <property type="protein sequence ID" value="AMD90889.1"/>
    <property type="molecule type" value="Genomic_DNA"/>
</dbReference>
<evidence type="ECO:0000256" key="2">
    <source>
        <dbReference type="SAM" id="SignalP"/>
    </source>
</evidence>
<evidence type="ECO:0000259" key="3">
    <source>
        <dbReference type="PROSITE" id="PS50222"/>
    </source>
</evidence>
<dbReference type="Gene3D" id="1.10.238.10">
    <property type="entry name" value="EF-hand"/>
    <property type="match status" value="1"/>
</dbReference>
<organism evidence="4 5">
    <name type="scientific">Desulfovibrio fairfieldensis</name>
    <dbReference type="NCBI Taxonomy" id="44742"/>
    <lineage>
        <taxon>Bacteria</taxon>
        <taxon>Pseudomonadati</taxon>
        <taxon>Thermodesulfobacteriota</taxon>
        <taxon>Desulfovibrionia</taxon>
        <taxon>Desulfovibrionales</taxon>
        <taxon>Desulfovibrionaceae</taxon>
        <taxon>Desulfovibrio</taxon>
    </lineage>
</organism>
<feature type="region of interest" description="Disordered" evidence="1">
    <location>
        <begin position="103"/>
        <end position="144"/>
    </location>
</feature>
<feature type="compositionally biased region" description="Low complexity" evidence="1">
    <location>
        <begin position="103"/>
        <end position="123"/>
    </location>
</feature>
<feature type="signal peptide" evidence="2">
    <location>
        <begin position="1"/>
        <end position="35"/>
    </location>
</feature>
<evidence type="ECO:0000313" key="4">
    <source>
        <dbReference type="EMBL" id="AMD90889.1"/>
    </source>
</evidence>
<dbReference type="SUPFAM" id="SSF47473">
    <property type="entry name" value="EF-hand"/>
    <property type="match status" value="1"/>
</dbReference>
<feature type="chain" id="PRO_5007167233" evidence="2">
    <location>
        <begin position="36"/>
        <end position="144"/>
    </location>
</feature>
<protein>
    <submittedName>
        <fullName evidence="4">Calcium-binding protein</fullName>
    </submittedName>
</protein>
<dbReference type="PROSITE" id="PS00018">
    <property type="entry name" value="EF_HAND_1"/>
    <property type="match status" value="1"/>
</dbReference>
<dbReference type="Proteomes" id="UP000069241">
    <property type="component" value="Chromosome"/>
</dbReference>
<feature type="domain" description="EF-hand" evidence="3">
    <location>
        <begin position="39"/>
        <end position="74"/>
    </location>
</feature>
<keyword evidence="5" id="KW-1185">Reference proteome</keyword>
<reference evidence="5" key="1">
    <citation type="submission" date="2016-02" db="EMBL/GenBank/DDBJ databases">
        <authorList>
            <person name="Holder M.E."/>
            <person name="Ajami N.J."/>
            <person name="Petrosino J.F."/>
        </authorList>
    </citation>
    <scope>NUCLEOTIDE SEQUENCE [LARGE SCALE GENOMIC DNA]</scope>
    <source>
        <strain evidence="5">CCUG 45958</strain>
    </source>
</reference>
<name>A0A120KMC1_9BACT</name>
<accession>A0A120KMC1</accession>